<name>A0A7G9YG28_9EURY</name>
<evidence type="ECO:0000313" key="1">
    <source>
        <dbReference type="EMBL" id="QNO46962.1"/>
    </source>
</evidence>
<protein>
    <submittedName>
        <fullName evidence="1">Uncharacterized protein</fullName>
    </submittedName>
</protein>
<dbReference type="EMBL" id="MT631236">
    <property type="protein sequence ID" value="QNO46962.1"/>
    <property type="molecule type" value="Genomic_DNA"/>
</dbReference>
<dbReference type="AlphaFoldDB" id="A0A7G9YG28"/>
<proteinExistence type="predicted"/>
<accession>A0A7G9YG28</accession>
<sequence>MKMMAETPILVTPLTLTLAIGDENASNTPLTFKCVSRNYNLFHKAESAGRMSDARTQKEG</sequence>
<organism evidence="1">
    <name type="scientific">Candidatus Methanogaster sp. ANME-2c ERB4</name>
    <dbReference type="NCBI Taxonomy" id="2759911"/>
    <lineage>
        <taxon>Archaea</taxon>
        <taxon>Methanobacteriati</taxon>
        <taxon>Methanobacteriota</taxon>
        <taxon>Stenosarchaea group</taxon>
        <taxon>Methanomicrobia</taxon>
        <taxon>Methanosarcinales</taxon>
        <taxon>ANME-2 cluster</taxon>
        <taxon>Candidatus Methanogasteraceae</taxon>
        <taxon>Candidatus Methanogaster</taxon>
    </lineage>
</organism>
<gene>
    <name evidence="1" type="ORF">CLAIAILK_00023</name>
</gene>
<reference evidence="1" key="1">
    <citation type="submission" date="2020-06" db="EMBL/GenBank/DDBJ databases">
        <title>Unique genomic features of the anaerobic methanotrophic archaea.</title>
        <authorList>
            <person name="Chadwick G.L."/>
            <person name="Skennerton C.T."/>
            <person name="Laso-Perez R."/>
            <person name="Leu A.O."/>
            <person name="Speth D.R."/>
            <person name="Yu H."/>
            <person name="Morgan-Lang C."/>
            <person name="Hatzenpichler R."/>
            <person name="Goudeau D."/>
            <person name="Malmstrom R."/>
            <person name="Brazelton W.J."/>
            <person name="Woyke T."/>
            <person name="Hallam S.J."/>
            <person name="Tyson G.W."/>
            <person name="Wegener G."/>
            <person name="Boetius A."/>
            <person name="Orphan V."/>
        </authorList>
    </citation>
    <scope>NUCLEOTIDE SEQUENCE</scope>
</reference>